<evidence type="ECO:0000256" key="1">
    <source>
        <dbReference type="ARBA" id="ARBA00005298"/>
    </source>
</evidence>
<protein>
    <submittedName>
        <fullName evidence="5 7">Carbon catabolite repression protein-like protein cred</fullName>
    </submittedName>
</protein>
<feature type="domain" description="Arrestin C-terminal-like" evidence="4">
    <location>
        <begin position="182"/>
        <end position="337"/>
    </location>
</feature>
<reference evidence="7" key="2">
    <citation type="submission" date="2020-04" db="EMBL/GenBank/DDBJ databases">
        <authorList>
            <consortium name="NCBI Genome Project"/>
        </authorList>
    </citation>
    <scope>NUCLEOTIDE SEQUENCE</scope>
    <source>
        <strain evidence="7">CBS 304.34</strain>
    </source>
</reference>
<feature type="region of interest" description="Disordered" evidence="3">
    <location>
        <begin position="526"/>
        <end position="598"/>
    </location>
</feature>
<reference evidence="5 7" key="1">
    <citation type="journal article" date="2020" name="Stud. Mycol.">
        <title>101 Dothideomycetes genomes: a test case for predicting lifestyles and emergence of pathogens.</title>
        <authorList>
            <person name="Haridas S."/>
            <person name="Albert R."/>
            <person name="Binder M."/>
            <person name="Bloem J."/>
            <person name="Labutti K."/>
            <person name="Salamov A."/>
            <person name="Andreopoulos B."/>
            <person name="Baker S."/>
            <person name="Barry K."/>
            <person name="Bills G."/>
            <person name="Bluhm B."/>
            <person name="Cannon C."/>
            <person name="Castanera R."/>
            <person name="Culley D."/>
            <person name="Daum C."/>
            <person name="Ezra D."/>
            <person name="Gonzalez J."/>
            <person name="Henrissat B."/>
            <person name="Kuo A."/>
            <person name="Liang C."/>
            <person name="Lipzen A."/>
            <person name="Lutzoni F."/>
            <person name="Magnuson J."/>
            <person name="Mondo S."/>
            <person name="Nolan M."/>
            <person name="Ohm R."/>
            <person name="Pangilinan J."/>
            <person name="Park H.-J."/>
            <person name="Ramirez L."/>
            <person name="Alfaro M."/>
            <person name="Sun H."/>
            <person name="Tritt A."/>
            <person name="Yoshinaga Y."/>
            <person name="Zwiers L.-H."/>
            <person name="Turgeon B."/>
            <person name="Goodwin S."/>
            <person name="Spatafora J."/>
            <person name="Crous P."/>
            <person name="Grigoriev I."/>
        </authorList>
    </citation>
    <scope>NUCLEOTIDE SEQUENCE</scope>
    <source>
        <strain evidence="5 7">CBS 304.34</strain>
    </source>
</reference>
<dbReference type="EMBL" id="MU003723">
    <property type="protein sequence ID" value="KAF2802508.1"/>
    <property type="molecule type" value="Genomic_DNA"/>
</dbReference>
<feature type="compositionally biased region" description="Polar residues" evidence="3">
    <location>
        <begin position="463"/>
        <end position="486"/>
    </location>
</feature>
<feature type="region of interest" description="Disordered" evidence="3">
    <location>
        <begin position="445"/>
        <end position="507"/>
    </location>
</feature>
<evidence type="ECO:0000259" key="4">
    <source>
        <dbReference type="SMART" id="SM01017"/>
    </source>
</evidence>
<keyword evidence="6" id="KW-1185">Reference proteome</keyword>
<dbReference type="SUPFAM" id="SSF81296">
    <property type="entry name" value="E set domains"/>
    <property type="match status" value="1"/>
</dbReference>
<evidence type="ECO:0000256" key="2">
    <source>
        <dbReference type="ARBA" id="ARBA00038766"/>
    </source>
</evidence>
<dbReference type="PANTHER" id="PTHR11188:SF17">
    <property type="entry name" value="FI21816P1"/>
    <property type="match status" value="1"/>
</dbReference>
<dbReference type="RefSeq" id="XP_033569472.1">
    <property type="nucleotide sequence ID" value="XM_033723148.1"/>
</dbReference>
<dbReference type="InterPro" id="IPR011021">
    <property type="entry name" value="Arrestin-like_N"/>
</dbReference>
<proteinExistence type="inferred from homology"/>
<organism evidence="5">
    <name type="scientific">Mytilinidion resinicola</name>
    <dbReference type="NCBI Taxonomy" id="574789"/>
    <lineage>
        <taxon>Eukaryota</taxon>
        <taxon>Fungi</taxon>
        <taxon>Dikarya</taxon>
        <taxon>Ascomycota</taxon>
        <taxon>Pezizomycotina</taxon>
        <taxon>Dothideomycetes</taxon>
        <taxon>Pleosporomycetidae</taxon>
        <taxon>Mytilinidiales</taxon>
        <taxon>Mytilinidiaceae</taxon>
        <taxon>Mytilinidion</taxon>
    </lineage>
</organism>
<dbReference type="GO" id="GO:0070086">
    <property type="term" value="P:ubiquitin-dependent endocytosis"/>
    <property type="evidence" value="ECO:0007669"/>
    <property type="project" value="TreeGrafter"/>
</dbReference>
<feature type="compositionally biased region" description="Polar residues" evidence="3">
    <location>
        <begin position="546"/>
        <end position="563"/>
    </location>
</feature>
<dbReference type="OrthoDB" id="2333384at2759"/>
<evidence type="ECO:0000313" key="6">
    <source>
        <dbReference type="Proteomes" id="UP000504636"/>
    </source>
</evidence>
<reference evidence="7" key="3">
    <citation type="submission" date="2025-04" db="UniProtKB">
        <authorList>
            <consortium name="RefSeq"/>
        </authorList>
    </citation>
    <scope>IDENTIFICATION</scope>
    <source>
        <strain evidence="7">CBS 304.34</strain>
    </source>
</reference>
<dbReference type="InterPro" id="IPR014752">
    <property type="entry name" value="Arrestin-like_C"/>
</dbReference>
<dbReference type="InterPro" id="IPR050357">
    <property type="entry name" value="Arrestin_domain-protein"/>
</dbReference>
<comment type="subunit">
    <text evidence="2">Interacts with hulA.</text>
</comment>
<dbReference type="InterPro" id="IPR011022">
    <property type="entry name" value="Arrestin_C-like"/>
</dbReference>
<evidence type="ECO:0000256" key="3">
    <source>
        <dbReference type="SAM" id="MobiDB-lite"/>
    </source>
</evidence>
<dbReference type="InterPro" id="IPR014756">
    <property type="entry name" value="Ig_E-set"/>
</dbReference>
<dbReference type="Gene3D" id="2.60.40.640">
    <property type="match status" value="1"/>
</dbReference>
<dbReference type="GO" id="GO:0005886">
    <property type="term" value="C:plasma membrane"/>
    <property type="evidence" value="ECO:0007669"/>
    <property type="project" value="TreeGrafter"/>
</dbReference>
<feature type="compositionally biased region" description="Basic and acidic residues" evidence="3">
    <location>
        <begin position="573"/>
        <end position="582"/>
    </location>
</feature>
<dbReference type="SMART" id="SM01017">
    <property type="entry name" value="Arrestin_C"/>
    <property type="match status" value="1"/>
</dbReference>
<dbReference type="Proteomes" id="UP000504636">
    <property type="component" value="Unplaced"/>
</dbReference>
<dbReference type="GeneID" id="54464041"/>
<dbReference type="AlphaFoldDB" id="A0A6A6Y1S8"/>
<evidence type="ECO:0000313" key="5">
    <source>
        <dbReference type="EMBL" id="KAF2802508.1"/>
    </source>
</evidence>
<gene>
    <name evidence="5 7" type="ORF">BDZ99DRAFT_492159</name>
</gene>
<comment type="similarity">
    <text evidence="1">Belongs to the arrestin family.</text>
</comment>
<dbReference type="GO" id="GO:0031625">
    <property type="term" value="F:ubiquitin protein ligase binding"/>
    <property type="evidence" value="ECO:0007669"/>
    <property type="project" value="TreeGrafter"/>
</dbReference>
<dbReference type="Pfam" id="PF00339">
    <property type="entry name" value="Arrestin_N"/>
    <property type="match status" value="1"/>
</dbReference>
<name>A0A6A6Y1S8_9PEZI</name>
<dbReference type="GO" id="GO:0005829">
    <property type="term" value="C:cytosol"/>
    <property type="evidence" value="ECO:0007669"/>
    <property type="project" value="TreeGrafter"/>
</dbReference>
<accession>A0A6A6Y1S8</accession>
<evidence type="ECO:0000313" key="7">
    <source>
        <dbReference type="RefSeq" id="XP_033569472.1"/>
    </source>
</evidence>
<dbReference type="GO" id="GO:0030674">
    <property type="term" value="F:protein-macromolecule adaptor activity"/>
    <property type="evidence" value="ECO:0007669"/>
    <property type="project" value="TreeGrafter"/>
</dbReference>
<dbReference type="Pfam" id="PF02752">
    <property type="entry name" value="Arrestin_C"/>
    <property type="match status" value="1"/>
</dbReference>
<sequence length="598" mass="65778">MVRGPVGVFGSAVSRPTLEILPDSPFVVLYGLPSEAQQVELTGKLVLTNHESMAVRGIKVNLSGMRKISWMTNTVTPQPIVSKRTFLKDELNLFPADGVKNKAHKINPGVHEWTFKFIIPGDADESVEGLVGNYIVYNLNAVVDRGYISKQICATRHVRIVRTLGQDLMESVPMEQINEDIWGSKLAYKITVPQKNYIIGTSIHADFVLVPLRKGVEITTIKLEVVEHMVLTSEYTGRTISHARDQVVASTESNMPENSANLVPDGAEEGDELFDESHRFSMTLELPRSLKSCRQSVDTDHMKIVHKLRLYVNLHNPEGHTSQLLVKNHLHLFISPNLPPNEDQSVLIDHNILSSNALRDEANQTAPPLYGLHQLDELYNGIDTSGFMTPGGANSGFNTPFYSQSRSGSNEDIPTTLDAVAHEDGPGASASALHTRLSNLSMAQNGRQARFIPPNNTDRGRSFHSSGNSTPHTEDQGSSSQPNSYRSGRGYFDMTRGSANPVEESGSAEYNMEALSKIPSYNTAVRTPARTPLSENLPTYEIATSRPASPTHTPRSDHNTPSPARSLDTLTEETERNTELNSRRASPTREAAGSGEQR</sequence>
<dbReference type="PANTHER" id="PTHR11188">
    <property type="entry name" value="ARRESTIN DOMAIN CONTAINING PROTEIN"/>
    <property type="match status" value="1"/>
</dbReference>